<comment type="caution">
    <text evidence="2">The sequence shown here is derived from an EMBL/GenBank/DDBJ whole genome shotgun (WGS) entry which is preliminary data.</text>
</comment>
<feature type="domain" description="DUF402" evidence="1">
    <location>
        <begin position="18"/>
        <end position="147"/>
    </location>
</feature>
<dbReference type="Gene3D" id="2.40.380.10">
    <property type="entry name" value="FomD-like"/>
    <property type="match status" value="1"/>
</dbReference>
<dbReference type="AlphaFoldDB" id="A0A318SBS4"/>
<protein>
    <recommendedName>
        <fullName evidence="1">DUF402 domain-containing protein</fullName>
    </recommendedName>
</protein>
<proteinExistence type="predicted"/>
<dbReference type="InterPro" id="IPR007295">
    <property type="entry name" value="DUF402"/>
</dbReference>
<dbReference type="OrthoDB" id="3821551at2"/>
<evidence type="ECO:0000313" key="3">
    <source>
        <dbReference type="Proteomes" id="UP000248326"/>
    </source>
</evidence>
<dbReference type="RefSeq" id="WP_110884982.1">
    <property type="nucleotide sequence ID" value="NZ_QJSX01000001.1"/>
</dbReference>
<organism evidence="2 3">
    <name type="scientific">Deinococcus yavapaiensis KR-236</name>
    <dbReference type="NCBI Taxonomy" id="694435"/>
    <lineage>
        <taxon>Bacteria</taxon>
        <taxon>Thermotogati</taxon>
        <taxon>Deinococcota</taxon>
        <taxon>Deinococci</taxon>
        <taxon>Deinococcales</taxon>
        <taxon>Deinococcaceae</taxon>
        <taxon>Deinococcus</taxon>
    </lineage>
</organism>
<dbReference type="EMBL" id="QJSX01000001">
    <property type="protein sequence ID" value="PYE56498.1"/>
    <property type="molecule type" value="Genomic_DNA"/>
</dbReference>
<evidence type="ECO:0000313" key="2">
    <source>
        <dbReference type="EMBL" id="PYE56498.1"/>
    </source>
</evidence>
<name>A0A318SBS4_9DEIO</name>
<keyword evidence="3" id="KW-1185">Reference proteome</keyword>
<dbReference type="Proteomes" id="UP000248326">
    <property type="component" value="Unassembled WGS sequence"/>
</dbReference>
<evidence type="ECO:0000259" key="1">
    <source>
        <dbReference type="Pfam" id="PF04167"/>
    </source>
</evidence>
<gene>
    <name evidence="2" type="ORF">DES52_101302</name>
</gene>
<dbReference type="Pfam" id="PF04167">
    <property type="entry name" value="DUF402"/>
    <property type="match status" value="1"/>
</dbReference>
<sequence length="169" mass="19836">MHAVKVERHDTARSEHHTNTGVRPVHVYREHHHGLFVARPFLGHPKIAYWQAHLLPELGIQLCRYELHGGRREFDYYMDVAVIRRDGETWSVRDLYLDLTVWNGKRAQVLDTSELCAARLEGLVDEREALWAVERAHTILNELGQHDYHVDTWLDAQGIRLEWHEPVLV</sequence>
<reference evidence="2 3" key="1">
    <citation type="submission" date="2018-06" db="EMBL/GenBank/DDBJ databases">
        <title>Genomic Encyclopedia of Type Strains, Phase IV (KMG-IV): sequencing the most valuable type-strain genomes for metagenomic binning, comparative biology and taxonomic classification.</title>
        <authorList>
            <person name="Goeker M."/>
        </authorList>
    </citation>
    <scope>NUCLEOTIDE SEQUENCE [LARGE SCALE GENOMIC DNA]</scope>
    <source>
        <strain evidence="2 3">DSM 18048</strain>
    </source>
</reference>
<accession>A0A318SBS4</accession>
<dbReference type="InterPro" id="IPR035930">
    <property type="entry name" value="FomD-like_sf"/>
</dbReference>
<dbReference type="SUPFAM" id="SSF159234">
    <property type="entry name" value="FomD-like"/>
    <property type="match status" value="1"/>
</dbReference>